<evidence type="ECO:0000256" key="1">
    <source>
        <dbReference type="SAM" id="Phobius"/>
    </source>
</evidence>
<evidence type="ECO:0000313" key="3">
    <source>
        <dbReference type="Proteomes" id="UP000238479"/>
    </source>
</evidence>
<dbReference type="EMBL" id="PDCK01000045">
    <property type="protein sequence ID" value="PRQ19250.1"/>
    <property type="molecule type" value="Genomic_DNA"/>
</dbReference>
<sequence length="105" mass="11608">MKGGFNGLKGKQISLITIVLMSTTILMWTWEKTPLLTTLVPAETETRLQVSSELRDVVVDSSVPLERELHVGKGVTALAERDARKEEFRAGLGSTLDSGPLKRWD</sequence>
<keyword evidence="1" id="KW-0812">Transmembrane</keyword>
<feature type="transmembrane region" description="Helical" evidence="1">
    <location>
        <begin position="12"/>
        <end position="30"/>
    </location>
</feature>
<protein>
    <submittedName>
        <fullName evidence="2">Uncharacterized protein</fullName>
    </submittedName>
</protein>
<dbReference type="AlphaFoldDB" id="A0A2P6PBE2"/>
<name>A0A2P6PBE2_ROSCH</name>
<organism evidence="2 3">
    <name type="scientific">Rosa chinensis</name>
    <name type="common">China rose</name>
    <dbReference type="NCBI Taxonomy" id="74649"/>
    <lineage>
        <taxon>Eukaryota</taxon>
        <taxon>Viridiplantae</taxon>
        <taxon>Streptophyta</taxon>
        <taxon>Embryophyta</taxon>
        <taxon>Tracheophyta</taxon>
        <taxon>Spermatophyta</taxon>
        <taxon>Magnoliopsida</taxon>
        <taxon>eudicotyledons</taxon>
        <taxon>Gunneridae</taxon>
        <taxon>Pentapetalae</taxon>
        <taxon>rosids</taxon>
        <taxon>fabids</taxon>
        <taxon>Rosales</taxon>
        <taxon>Rosaceae</taxon>
        <taxon>Rosoideae</taxon>
        <taxon>Rosoideae incertae sedis</taxon>
        <taxon>Rosa</taxon>
    </lineage>
</organism>
<reference evidence="2 3" key="1">
    <citation type="journal article" date="2018" name="Nat. Genet.">
        <title>The Rosa genome provides new insights in the design of modern roses.</title>
        <authorList>
            <person name="Bendahmane M."/>
        </authorList>
    </citation>
    <scope>NUCLEOTIDE SEQUENCE [LARGE SCALE GENOMIC DNA]</scope>
    <source>
        <strain evidence="3">cv. Old Blush</strain>
    </source>
</reference>
<accession>A0A2P6PBE2</accession>
<gene>
    <name evidence="2" type="ORF">RchiOBHm_Chr7g0215131</name>
</gene>
<keyword evidence="1" id="KW-1133">Transmembrane helix</keyword>
<keyword evidence="1" id="KW-0472">Membrane</keyword>
<comment type="caution">
    <text evidence="2">The sequence shown here is derived from an EMBL/GenBank/DDBJ whole genome shotgun (WGS) entry which is preliminary data.</text>
</comment>
<dbReference type="Proteomes" id="UP000238479">
    <property type="component" value="Chromosome 7"/>
</dbReference>
<dbReference type="Gramene" id="PRQ19250">
    <property type="protein sequence ID" value="PRQ19250"/>
    <property type="gene ID" value="RchiOBHm_Chr7g0215131"/>
</dbReference>
<keyword evidence="3" id="KW-1185">Reference proteome</keyword>
<proteinExistence type="predicted"/>
<evidence type="ECO:0000313" key="2">
    <source>
        <dbReference type="EMBL" id="PRQ19250.1"/>
    </source>
</evidence>